<gene>
    <name evidence="3" type="ORF">CSSPJE1EN1_LOCUS546</name>
</gene>
<feature type="region of interest" description="Disordered" evidence="2">
    <location>
        <begin position="161"/>
        <end position="186"/>
    </location>
</feature>
<feature type="coiled-coil region" evidence="1">
    <location>
        <begin position="90"/>
        <end position="159"/>
    </location>
</feature>
<dbReference type="Proteomes" id="UP001497444">
    <property type="component" value="Chromosome 1"/>
</dbReference>
<evidence type="ECO:0000313" key="3">
    <source>
        <dbReference type="EMBL" id="CAK9255068.1"/>
    </source>
</evidence>
<evidence type="ECO:0000256" key="2">
    <source>
        <dbReference type="SAM" id="MobiDB-lite"/>
    </source>
</evidence>
<name>A0ABP0VKZ7_9BRYO</name>
<dbReference type="EMBL" id="OZ020096">
    <property type="protein sequence ID" value="CAK9255068.1"/>
    <property type="molecule type" value="Genomic_DNA"/>
</dbReference>
<proteinExistence type="predicted"/>
<sequence>MEVRCKKWADEIAGWEAMVSQHEDWLEEPGAKWTSLLDAKDYDLLKLKSSYQELNYGATGNVLTSYSNSYKLKKVRIQLEMKAQDTPNLIEALQSTISVKEKQMGSARKELEAELVLEAADVEQLKRQLSAREHEMELVDDMQEKEQRWQNEIDAIIQELSDHQASARQKDEDTTTLRENLHSLKEHQTEDLKVTKLLASFKQ</sequence>
<organism evidence="3 4">
    <name type="scientific">Sphagnum jensenii</name>
    <dbReference type="NCBI Taxonomy" id="128206"/>
    <lineage>
        <taxon>Eukaryota</taxon>
        <taxon>Viridiplantae</taxon>
        <taxon>Streptophyta</taxon>
        <taxon>Embryophyta</taxon>
        <taxon>Bryophyta</taxon>
        <taxon>Sphagnophytina</taxon>
        <taxon>Sphagnopsida</taxon>
        <taxon>Sphagnales</taxon>
        <taxon>Sphagnaceae</taxon>
        <taxon>Sphagnum</taxon>
    </lineage>
</organism>
<evidence type="ECO:0000256" key="1">
    <source>
        <dbReference type="SAM" id="Coils"/>
    </source>
</evidence>
<reference evidence="3 4" key="1">
    <citation type="submission" date="2024-02" db="EMBL/GenBank/DDBJ databases">
        <authorList>
            <consortium name="ELIXIR-Norway"/>
            <consortium name="Elixir Norway"/>
        </authorList>
    </citation>
    <scope>NUCLEOTIDE SEQUENCE [LARGE SCALE GENOMIC DNA]</scope>
</reference>
<keyword evidence="4" id="KW-1185">Reference proteome</keyword>
<keyword evidence="1" id="KW-0175">Coiled coil</keyword>
<protein>
    <submittedName>
        <fullName evidence="3">Uncharacterized protein</fullName>
    </submittedName>
</protein>
<evidence type="ECO:0000313" key="4">
    <source>
        <dbReference type="Proteomes" id="UP001497444"/>
    </source>
</evidence>
<accession>A0ABP0VKZ7</accession>
<feature type="compositionally biased region" description="Basic and acidic residues" evidence="2">
    <location>
        <begin position="168"/>
        <end position="186"/>
    </location>
</feature>